<gene>
    <name evidence="2" type="ORF">H5410_028204</name>
</gene>
<dbReference type="AlphaFoldDB" id="A0A9J5Z451"/>
<comment type="caution">
    <text evidence="2">The sequence shown here is derived from an EMBL/GenBank/DDBJ whole genome shotgun (WGS) entry which is preliminary data.</text>
</comment>
<keyword evidence="3" id="KW-1185">Reference proteome</keyword>
<dbReference type="InterPro" id="IPR028919">
    <property type="entry name" value="Viral_movement"/>
</dbReference>
<organism evidence="2 3">
    <name type="scientific">Solanum commersonii</name>
    <name type="common">Commerson's wild potato</name>
    <name type="synonym">Commerson's nightshade</name>
    <dbReference type="NCBI Taxonomy" id="4109"/>
    <lineage>
        <taxon>Eukaryota</taxon>
        <taxon>Viridiplantae</taxon>
        <taxon>Streptophyta</taxon>
        <taxon>Embryophyta</taxon>
        <taxon>Tracheophyta</taxon>
        <taxon>Spermatophyta</taxon>
        <taxon>Magnoliopsida</taxon>
        <taxon>eudicotyledons</taxon>
        <taxon>Gunneridae</taxon>
        <taxon>Pentapetalae</taxon>
        <taxon>asterids</taxon>
        <taxon>lamiids</taxon>
        <taxon>Solanales</taxon>
        <taxon>Solanaceae</taxon>
        <taxon>Solanoideae</taxon>
        <taxon>Solaneae</taxon>
        <taxon>Solanum</taxon>
    </lineage>
</organism>
<feature type="region of interest" description="Disordered" evidence="1">
    <location>
        <begin position="173"/>
        <end position="211"/>
    </location>
</feature>
<evidence type="ECO:0000256" key="1">
    <source>
        <dbReference type="SAM" id="MobiDB-lite"/>
    </source>
</evidence>
<feature type="compositionally biased region" description="Pro residues" evidence="1">
    <location>
        <begin position="181"/>
        <end position="190"/>
    </location>
</feature>
<proteinExistence type="predicted"/>
<dbReference type="PANTHER" id="PTHR47599:SF4">
    <property type="entry name" value="POLYPROTEIN"/>
    <property type="match status" value="1"/>
</dbReference>
<feature type="non-terminal residue" evidence="2">
    <location>
        <position position="1"/>
    </location>
</feature>
<protein>
    <submittedName>
        <fullName evidence="2">Uncharacterized protein</fullName>
    </submittedName>
</protein>
<dbReference type="PANTHER" id="PTHR47599">
    <property type="entry name" value="CELL-TO-CELL MOVEMENT PROTEIN"/>
    <property type="match status" value="1"/>
</dbReference>
<evidence type="ECO:0000313" key="3">
    <source>
        <dbReference type="Proteomes" id="UP000824120"/>
    </source>
</evidence>
<feature type="compositionally biased region" description="Basic and acidic residues" evidence="1">
    <location>
        <begin position="192"/>
        <end position="209"/>
    </location>
</feature>
<sequence length="250" mass="28382">TYYNYLHIGLVQVAVKPLFRKGLDIPVCVLLRDDHFLNFDDSLLGVLQSNLAAGPVYFNCYPNFSVDINDPNVMDSLTLNVKTKNLNSKANTREIEIIYRVYYRLMKTTLAPKARIESQKGVTMLMEANHKHSTIFVPRLLKWNNFPDGLNELKYLDNSIMRSSSYRRSSWSSPWTSCPLRPVPKPPPSSKTPEEAKTETIHVNNDKGKVTGVDFSGDIPKVFYQDLPTSPASSDMAPPQREKPGWITML</sequence>
<dbReference type="InterPro" id="IPR051596">
    <property type="entry name" value="Caulimoviridae_Movement"/>
</dbReference>
<feature type="region of interest" description="Disordered" evidence="1">
    <location>
        <begin position="226"/>
        <end position="250"/>
    </location>
</feature>
<accession>A0A9J5Z451</accession>
<evidence type="ECO:0000313" key="2">
    <source>
        <dbReference type="EMBL" id="KAG5606712.1"/>
    </source>
</evidence>
<dbReference type="Proteomes" id="UP000824120">
    <property type="component" value="Chromosome 5"/>
</dbReference>
<dbReference type="EMBL" id="JACXVP010000005">
    <property type="protein sequence ID" value="KAG5606712.1"/>
    <property type="molecule type" value="Genomic_DNA"/>
</dbReference>
<name>A0A9J5Z451_SOLCO</name>
<dbReference type="Pfam" id="PF01107">
    <property type="entry name" value="MP"/>
    <property type="match status" value="1"/>
</dbReference>
<reference evidence="2 3" key="1">
    <citation type="submission" date="2020-09" db="EMBL/GenBank/DDBJ databases">
        <title>De no assembly of potato wild relative species, Solanum commersonii.</title>
        <authorList>
            <person name="Cho K."/>
        </authorList>
    </citation>
    <scope>NUCLEOTIDE SEQUENCE [LARGE SCALE GENOMIC DNA]</scope>
    <source>
        <strain evidence="2">LZ3.2</strain>
        <tissue evidence="2">Leaf</tissue>
    </source>
</reference>
<dbReference type="OrthoDB" id="1364490at2759"/>